<dbReference type="PRINTS" id="PR01042">
    <property type="entry name" value="TRNASYNTHASP"/>
</dbReference>
<feature type="binding site" evidence="7">
    <location>
        <position position="455"/>
    </location>
    <ligand>
        <name>L-aspartate</name>
        <dbReference type="ChEBI" id="CHEBI:29991"/>
    </ligand>
</feature>
<protein>
    <recommendedName>
        <fullName evidence="7">Aspartate--tRNA(Asp/Asn) ligase</fullName>
        <ecNumber evidence="7">6.1.1.23</ecNumber>
    </recommendedName>
    <alternativeName>
        <fullName evidence="7">Aspartyl-tRNA synthetase</fullName>
        <shortName evidence="7">AspRS</shortName>
    </alternativeName>
    <alternativeName>
        <fullName evidence="7">Non-discriminating aspartyl-tRNA synthetase</fullName>
        <shortName evidence="7">ND-AspRS</shortName>
    </alternativeName>
</protein>
<keyword evidence="3 7" id="KW-0547">Nucleotide-binding</keyword>
<dbReference type="SUPFAM" id="SSF50249">
    <property type="entry name" value="Nucleic acid-binding proteins"/>
    <property type="match status" value="1"/>
</dbReference>
<dbReference type="SUPFAM" id="SSF55681">
    <property type="entry name" value="Class II aaRS and biotin synthetases"/>
    <property type="match status" value="1"/>
</dbReference>
<dbReference type="CDD" id="cd04317">
    <property type="entry name" value="EcAspRS_like_N"/>
    <property type="match status" value="1"/>
</dbReference>
<dbReference type="Pfam" id="PF02938">
    <property type="entry name" value="GAD"/>
    <property type="match status" value="1"/>
</dbReference>
<keyword evidence="4 7" id="KW-0067">ATP-binding</keyword>
<dbReference type="GO" id="GO:0003676">
    <property type="term" value="F:nucleic acid binding"/>
    <property type="evidence" value="ECO:0007669"/>
    <property type="project" value="InterPro"/>
</dbReference>
<comment type="subcellular location">
    <subcellularLocation>
        <location evidence="7">Cytoplasm</location>
    </subcellularLocation>
</comment>
<keyword evidence="2 7" id="KW-0436">Ligase</keyword>
<evidence type="ECO:0000256" key="3">
    <source>
        <dbReference type="ARBA" id="ARBA00022741"/>
    </source>
</evidence>
<dbReference type="PANTHER" id="PTHR22594">
    <property type="entry name" value="ASPARTYL/LYSYL-TRNA SYNTHETASE"/>
    <property type="match status" value="1"/>
</dbReference>
<dbReference type="NCBIfam" id="TIGR00459">
    <property type="entry name" value="aspS_bact"/>
    <property type="match status" value="1"/>
</dbReference>
<keyword evidence="7" id="KW-0963">Cytoplasm</keyword>
<name>A0A1M4VDR7_9THEO</name>
<reference evidence="10" key="1">
    <citation type="submission" date="2016-11" db="EMBL/GenBank/DDBJ databases">
        <authorList>
            <person name="Varghese N."/>
            <person name="Submissions S."/>
        </authorList>
    </citation>
    <scope>NUCLEOTIDE SEQUENCE [LARGE SCALE GENOMIC DNA]</scope>
    <source>
        <strain evidence="10">DSM 18761</strain>
    </source>
</reference>
<dbReference type="InterPro" id="IPR029351">
    <property type="entry name" value="GAD_dom"/>
</dbReference>
<proteinExistence type="inferred from homology"/>
<dbReference type="InterPro" id="IPR045864">
    <property type="entry name" value="aa-tRNA-synth_II/BPL/LPL"/>
</dbReference>
<feature type="binding site" evidence="7">
    <location>
        <position position="496"/>
    </location>
    <ligand>
        <name>L-aspartate</name>
        <dbReference type="ChEBI" id="CHEBI:29991"/>
    </ligand>
</feature>
<evidence type="ECO:0000313" key="9">
    <source>
        <dbReference type="EMBL" id="SHE67013.1"/>
    </source>
</evidence>
<dbReference type="PROSITE" id="PS50862">
    <property type="entry name" value="AA_TRNA_LIGASE_II"/>
    <property type="match status" value="1"/>
</dbReference>
<sequence length="592" mass="68054">MGEQLNGLKRTHMCGELTIEDIDKSVVVMGWVQRRRDHGGLVFIDLRDRTGIVQVVFSNEVSSEAFEKVQIVRSEYVLAIEGKVVKRAPENVNSKISTGEIEIYANTLKILSKSETPPFPIEDRSNVSEAIRLKYRYLDLRRSLMQQNLMTRFKITKVVRDFLNRNGFIEIETPLLIKSTPEGARDYLVPSRIYPGKFYALPQSPQIFKQLLMISGFDKYYQIAKCLRDEDLRADRQPEFTQIDIEMSFVEVEDVLEINEKMITEIFKETLGIEVPIPFKRLSYQEAMERFGTDKPDLRFGMELKNLSDIVAQSEFNVFKTALKNNGSVRGINVKGAASMPRRQLDELVEFAKTYGAKGLLWMQVFENEVKSPATKFLSEEEMKKILDRLEAEAGDLLLIVADKDEIVFDTLAHLRIELGKRFNLIDENKYEFVWIVDFPLLEYDEEEKRYVAKHHPFTAPKDEDIELLEKEPLKVRAKAYDIVLNGTEIGGGSIRIHDTELQKRMFKVLGFSEEKAWERFGFLMEAFKYGAPPHGGIAYGLDRLAMIITSSDTIRDVIAFPKTQNAVCLMTDAPSEVSEEQLKELHIKVDL</sequence>
<dbReference type="HAMAP" id="MF_00044">
    <property type="entry name" value="Asp_tRNA_synth_type1"/>
    <property type="match status" value="1"/>
</dbReference>
<dbReference type="InterPro" id="IPR006195">
    <property type="entry name" value="aa-tRNA-synth_II"/>
</dbReference>
<dbReference type="Gene3D" id="2.40.50.140">
    <property type="entry name" value="Nucleic acid-binding proteins"/>
    <property type="match status" value="1"/>
</dbReference>
<keyword evidence="5 7" id="KW-0648">Protein biosynthesis</keyword>
<dbReference type="Proteomes" id="UP000184127">
    <property type="component" value="Unassembled WGS sequence"/>
</dbReference>
<comment type="subunit">
    <text evidence="7">Homodimer.</text>
</comment>
<accession>A0A1M4VDR7</accession>
<dbReference type="Pfam" id="PF00152">
    <property type="entry name" value="tRNA-synt_2"/>
    <property type="match status" value="1"/>
</dbReference>
<evidence type="ECO:0000256" key="6">
    <source>
        <dbReference type="ARBA" id="ARBA00023146"/>
    </source>
</evidence>
<evidence type="ECO:0000256" key="1">
    <source>
        <dbReference type="ARBA" id="ARBA00006303"/>
    </source>
</evidence>
<dbReference type="GO" id="GO:0050560">
    <property type="term" value="F:aspartate-tRNA(Asn) ligase activity"/>
    <property type="evidence" value="ECO:0007669"/>
    <property type="project" value="UniProtKB-EC"/>
</dbReference>
<dbReference type="SUPFAM" id="SSF55261">
    <property type="entry name" value="GAD domain-like"/>
    <property type="match status" value="1"/>
</dbReference>
<dbReference type="GO" id="GO:0006422">
    <property type="term" value="P:aspartyl-tRNA aminoacylation"/>
    <property type="evidence" value="ECO:0007669"/>
    <property type="project" value="UniProtKB-UniRule"/>
</dbReference>
<dbReference type="CDD" id="cd00777">
    <property type="entry name" value="AspRS_core"/>
    <property type="match status" value="1"/>
</dbReference>
<dbReference type="Pfam" id="PF01336">
    <property type="entry name" value="tRNA_anti-codon"/>
    <property type="match status" value="1"/>
</dbReference>
<feature type="region of interest" description="Aspartate" evidence="7">
    <location>
        <begin position="206"/>
        <end position="209"/>
    </location>
</feature>
<dbReference type="AlphaFoldDB" id="A0A1M4VDR7"/>
<evidence type="ECO:0000313" key="10">
    <source>
        <dbReference type="Proteomes" id="UP000184127"/>
    </source>
</evidence>
<comment type="catalytic activity">
    <reaction evidence="7">
        <text>tRNA(Asx) + L-aspartate + ATP = L-aspartyl-tRNA(Asx) + AMP + diphosphate</text>
        <dbReference type="Rhea" id="RHEA:18349"/>
        <dbReference type="Rhea" id="RHEA-COMP:9710"/>
        <dbReference type="Rhea" id="RHEA-COMP:9711"/>
        <dbReference type="ChEBI" id="CHEBI:29991"/>
        <dbReference type="ChEBI" id="CHEBI:30616"/>
        <dbReference type="ChEBI" id="CHEBI:33019"/>
        <dbReference type="ChEBI" id="CHEBI:78442"/>
        <dbReference type="ChEBI" id="CHEBI:78516"/>
        <dbReference type="ChEBI" id="CHEBI:456215"/>
        <dbReference type="EC" id="6.1.1.23"/>
    </reaction>
</comment>
<dbReference type="InterPro" id="IPR047090">
    <property type="entry name" value="AspRS_core"/>
</dbReference>
<dbReference type="InterPro" id="IPR004524">
    <property type="entry name" value="Asp-tRNA-ligase_1"/>
</dbReference>
<dbReference type="InterPro" id="IPR002312">
    <property type="entry name" value="Asp/Asn-tRNA-synth_IIb"/>
</dbReference>
<dbReference type="NCBIfam" id="NF001750">
    <property type="entry name" value="PRK00476.1"/>
    <property type="match status" value="1"/>
</dbReference>
<feature type="site" description="Important for tRNA non-discrimination" evidence="7">
    <location>
        <position position="38"/>
    </location>
</feature>
<feature type="domain" description="Aminoacyl-transfer RNA synthetases class-II family profile" evidence="8">
    <location>
        <begin position="154"/>
        <end position="562"/>
    </location>
</feature>
<dbReference type="PANTHER" id="PTHR22594:SF5">
    <property type="entry name" value="ASPARTATE--TRNA LIGASE, MITOCHONDRIAL"/>
    <property type="match status" value="1"/>
</dbReference>
<feature type="binding site" evidence="7">
    <location>
        <position position="182"/>
    </location>
    <ligand>
        <name>L-aspartate</name>
        <dbReference type="ChEBI" id="CHEBI:29991"/>
    </ligand>
</feature>
<evidence type="ECO:0000256" key="2">
    <source>
        <dbReference type="ARBA" id="ARBA00022598"/>
    </source>
</evidence>
<dbReference type="InterPro" id="IPR012340">
    <property type="entry name" value="NA-bd_OB-fold"/>
</dbReference>
<feature type="binding site" evidence="7">
    <location>
        <begin position="541"/>
        <end position="544"/>
    </location>
    <ligand>
        <name>ATP</name>
        <dbReference type="ChEBI" id="CHEBI:30616"/>
    </ligand>
</feature>
<dbReference type="GO" id="GO:0005524">
    <property type="term" value="F:ATP binding"/>
    <property type="evidence" value="ECO:0007669"/>
    <property type="project" value="UniProtKB-UniRule"/>
</dbReference>
<organism evidence="9 10">
    <name type="scientific">Thermoanaerobacter uzonensis DSM 18761</name>
    <dbReference type="NCBI Taxonomy" id="1123369"/>
    <lineage>
        <taxon>Bacteria</taxon>
        <taxon>Bacillati</taxon>
        <taxon>Bacillota</taxon>
        <taxon>Clostridia</taxon>
        <taxon>Thermoanaerobacterales</taxon>
        <taxon>Thermoanaerobacteraceae</taxon>
        <taxon>Thermoanaerobacter</taxon>
    </lineage>
</organism>
<dbReference type="InterPro" id="IPR004115">
    <property type="entry name" value="GAD-like_sf"/>
</dbReference>
<dbReference type="GO" id="GO:0016740">
    <property type="term" value="F:transferase activity"/>
    <property type="evidence" value="ECO:0007669"/>
    <property type="project" value="UniProtKB-ARBA"/>
</dbReference>
<gene>
    <name evidence="7" type="primary">aspS</name>
    <name evidence="9" type="ORF">SAMN02745195_00937</name>
</gene>
<dbReference type="EC" id="6.1.1.23" evidence="7"/>
<evidence type="ECO:0000256" key="7">
    <source>
        <dbReference type="HAMAP-Rule" id="MF_00044"/>
    </source>
</evidence>
<feature type="binding site" evidence="7">
    <location>
        <position position="228"/>
    </location>
    <ligand>
        <name>L-aspartate</name>
        <dbReference type="ChEBI" id="CHEBI:29991"/>
    </ligand>
</feature>
<keyword evidence="6 7" id="KW-0030">Aminoacyl-tRNA synthetase</keyword>
<dbReference type="InterPro" id="IPR004364">
    <property type="entry name" value="Aa-tRNA-synt_II"/>
</dbReference>
<keyword evidence="10" id="KW-1185">Reference proteome</keyword>
<evidence type="ECO:0000259" key="8">
    <source>
        <dbReference type="PROSITE" id="PS50862"/>
    </source>
</evidence>
<comment type="caution">
    <text evidence="7">Lacks conserved residue(s) required for the propagation of feature annotation.</text>
</comment>
<dbReference type="Gene3D" id="3.30.1360.30">
    <property type="entry name" value="GAD-like domain"/>
    <property type="match status" value="1"/>
</dbReference>
<comment type="similarity">
    <text evidence="1 7">Belongs to the class-II aminoacyl-tRNA synthetase family. Type 1 subfamily.</text>
</comment>
<comment type="function">
    <text evidence="7">Aspartyl-tRNA synthetase with relaxed tRNA specificity since it is able to aspartylate not only its cognate tRNA(Asp) but also tRNA(Asn). Reaction proceeds in two steps: L-aspartate is first activated by ATP to form Asp-AMP and then transferred to the acceptor end of tRNA(Asp/Asn).</text>
</comment>
<feature type="binding site" evidence="7">
    <location>
        <position position="237"/>
    </location>
    <ligand>
        <name>ATP</name>
        <dbReference type="ChEBI" id="CHEBI:30616"/>
    </ligand>
</feature>
<feature type="binding site" evidence="7">
    <location>
        <position position="489"/>
    </location>
    <ligand>
        <name>ATP</name>
        <dbReference type="ChEBI" id="CHEBI:30616"/>
    </ligand>
</feature>
<feature type="binding site" evidence="7">
    <location>
        <begin position="228"/>
        <end position="230"/>
    </location>
    <ligand>
        <name>ATP</name>
        <dbReference type="ChEBI" id="CHEBI:30616"/>
    </ligand>
</feature>
<dbReference type="InterPro" id="IPR047089">
    <property type="entry name" value="Asp-tRNA-ligase_1_N"/>
</dbReference>
<dbReference type="InterPro" id="IPR004365">
    <property type="entry name" value="NA-bd_OB_tRNA"/>
</dbReference>
<dbReference type="RefSeq" id="WP_072967872.1">
    <property type="nucleotide sequence ID" value="NZ_FQUR01000008.1"/>
</dbReference>
<evidence type="ECO:0000256" key="5">
    <source>
        <dbReference type="ARBA" id="ARBA00022917"/>
    </source>
</evidence>
<dbReference type="GO" id="GO:0005737">
    <property type="term" value="C:cytoplasm"/>
    <property type="evidence" value="ECO:0007669"/>
    <property type="project" value="UniProtKB-SubCell"/>
</dbReference>
<evidence type="ECO:0000256" key="4">
    <source>
        <dbReference type="ARBA" id="ARBA00022840"/>
    </source>
</evidence>
<dbReference type="GO" id="GO:0004815">
    <property type="term" value="F:aspartate-tRNA ligase activity"/>
    <property type="evidence" value="ECO:0007669"/>
    <property type="project" value="UniProtKB-UniRule"/>
</dbReference>
<dbReference type="Gene3D" id="3.30.930.10">
    <property type="entry name" value="Bira Bifunctional Protein, Domain 2"/>
    <property type="match status" value="1"/>
</dbReference>
<dbReference type="GO" id="GO:0140096">
    <property type="term" value="F:catalytic activity, acting on a protein"/>
    <property type="evidence" value="ECO:0007669"/>
    <property type="project" value="UniProtKB-ARBA"/>
</dbReference>
<dbReference type="EMBL" id="FQUR01000008">
    <property type="protein sequence ID" value="SHE67013.1"/>
    <property type="molecule type" value="Genomic_DNA"/>
</dbReference>